<evidence type="ECO:0000259" key="4">
    <source>
        <dbReference type="Pfam" id="PF00496"/>
    </source>
</evidence>
<dbReference type="GO" id="GO:0015833">
    <property type="term" value="P:peptide transport"/>
    <property type="evidence" value="ECO:0007669"/>
    <property type="project" value="TreeGrafter"/>
</dbReference>
<dbReference type="AlphaFoldDB" id="A0A1G5RJJ0"/>
<proteinExistence type="inferred from homology"/>
<evidence type="ECO:0000256" key="2">
    <source>
        <dbReference type="ARBA" id="ARBA00005695"/>
    </source>
</evidence>
<keyword evidence="3" id="KW-0732">Signal</keyword>
<comment type="subcellular location">
    <subcellularLocation>
        <location evidence="1">Periplasm</location>
    </subcellularLocation>
</comment>
<dbReference type="OrthoDB" id="9803988at2"/>
<dbReference type="SUPFAM" id="SSF53850">
    <property type="entry name" value="Periplasmic binding protein-like II"/>
    <property type="match status" value="1"/>
</dbReference>
<accession>A0A1G5RJJ0</accession>
<comment type="similarity">
    <text evidence="2">Belongs to the bacterial solute-binding protein 5 family.</text>
</comment>
<dbReference type="Proteomes" id="UP000198767">
    <property type="component" value="Unassembled WGS sequence"/>
</dbReference>
<dbReference type="PIRSF" id="PIRSF002741">
    <property type="entry name" value="MppA"/>
    <property type="match status" value="1"/>
</dbReference>
<dbReference type="InterPro" id="IPR000914">
    <property type="entry name" value="SBP_5_dom"/>
</dbReference>
<dbReference type="GO" id="GO:0030288">
    <property type="term" value="C:outer membrane-bounded periplasmic space"/>
    <property type="evidence" value="ECO:0007669"/>
    <property type="project" value="UniProtKB-ARBA"/>
</dbReference>
<organism evidence="5 6">
    <name type="scientific">Epibacterium ulvae</name>
    <dbReference type="NCBI Taxonomy" id="1156985"/>
    <lineage>
        <taxon>Bacteria</taxon>
        <taxon>Pseudomonadati</taxon>
        <taxon>Pseudomonadota</taxon>
        <taxon>Alphaproteobacteria</taxon>
        <taxon>Rhodobacterales</taxon>
        <taxon>Roseobacteraceae</taxon>
        <taxon>Epibacterium</taxon>
    </lineage>
</organism>
<dbReference type="InterPro" id="IPR039424">
    <property type="entry name" value="SBP_5"/>
</dbReference>
<dbReference type="GO" id="GO:0043190">
    <property type="term" value="C:ATP-binding cassette (ABC) transporter complex"/>
    <property type="evidence" value="ECO:0007669"/>
    <property type="project" value="InterPro"/>
</dbReference>
<dbReference type="PANTHER" id="PTHR30290">
    <property type="entry name" value="PERIPLASMIC BINDING COMPONENT OF ABC TRANSPORTER"/>
    <property type="match status" value="1"/>
</dbReference>
<dbReference type="CDD" id="cd08508">
    <property type="entry name" value="PBP2_NikA_DppA_OppA_like_1"/>
    <property type="match status" value="1"/>
</dbReference>
<dbReference type="RefSeq" id="WP_090221309.1">
    <property type="nucleotide sequence ID" value="NZ_FMWG01000023.1"/>
</dbReference>
<name>A0A1G5RJJ0_9RHOB</name>
<feature type="signal peptide" evidence="3">
    <location>
        <begin position="1"/>
        <end position="26"/>
    </location>
</feature>
<gene>
    <name evidence="5" type="ORF">SAMN04488118_12311</name>
</gene>
<keyword evidence="6" id="KW-1185">Reference proteome</keyword>
<feature type="chain" id="PRO_5011568404" evidence="3">
    <location>
        <begin position="27"/>
        <end position="516"/>
    </location>
</feature>
<protein>
    <submittedName>
        <fullName evidence="5">Peptide/nickel transport system substrate-binding protein</fullName>
    </submittedName>
</protein>
<dbReference type="PANTHER" id="PTHR30290:SF83">
    <property type="entry name" value="ABC TRANSPORTER SUBSTRATE-BINDING PROTEIN"/>
    <property type="match status" value="1"/>
</dbReference>
<sequence length="516" mass="55967">MNVIKTTMAAALMATSALSLPTIAQAQDLTMAIAAKSAGQLDPHVSTKTQDKIVFAMIFNGLVRFAPGSMSSDAIEPDLAESWTSSEDGLVWEFKLREGVQFHGGYGELTAEDVVYSLTRAGNPDLSSVSSDYKAFKSVEAIDDYTVRITLSEVIPSVLGVVANYHGGNMVSKKAGEELGESFQTNPVGTGPFAFSQLAEGQFVELVAHEDYFRGAPEIDKITARYMSAASARDLAFQTGELHMIAGSREDRWVDKTSGGDATVAVFEPGELRTLHVNTSKPPFDDIRVRQALAHAINREELIAFAGSKVARGNEAPVPDGYIGHESDITFLPYDPEKAKALLAEAGYPDGVEIPIAITELASLFGPMQVIQAQLSKVGMNIKFDVMEHSAWHKAIRDDVSPLVLYGAARFPVADTYLTQFYHSDSIVKTPTAVTNFSHCDMADDQIVAARSEPNKEMQQQYWSEAQQILVDNVCSVPLFELLQVWALAPEIDLGYELGGSLSLGPVITEKTTLSE</sequence>
<evidence type="ECO:0000256" key="3">
    <source>
        <dbReference type="SAM" id="SignalP"/>
    </source>
</evidence>
<evidence type="ECO:0000313" key="5">
    <source>
        <dbReference type="EMBL" id="SCZ74214.1"/>
    </source>
</evidence>
<dbReference type="Gene3D" id="3.10.105.10">
    <property type="entry name" value="Dipeptide-binding Protein, Domain 3"/>
    <property type="match status" value="1"/>
</dbReference>
<feature type="domain" description="Solute-binding protein family 5" evidence="4">
    <location>
        <begin position="75"/>
        <end position="425"/>
    </location>
</feature>
<dbReference type="Gene3D" id="3.90.76.10">
    <property type="entry name" value="Dipeptide-binding Protein, Domain 1"/>
    <property type="match status" value="1"/>
</dbReference>
<dbReference type="Pfam" id="PF00496">
    <property type="entry name" value="SBP_bac_5"/>
    <property type="match status" value="1"/>
</dbReference>
<evidence type="ECO:0000256" key="1">
    <source>
        <dbReference type="ARBA" id="ARBA00004418"/>
    </source>
</evidence>
<dbReference type="InterPro" id="IPR030678">
    <property type="entry name" value="Peptide/Ni-bd"/>
</dbReference>
<evidence type="ECO:0000313" key="6">
    <source>
        <dbReference type="Proteomes" id="UP000198767"/>
    </source>
</evidence>
<reference evidence="5 6" key="1">
    <citation type="submission" date="2016-10" db="EMBL/GenBank/DDBJ databases">
        <authorList>
            <person name="de Groot N.N."/>
        </authorList>
    </citation>
    <scope>NUCLEOTIDE SEQUENCE [LARGE SCALE GENOMIC DNA]</scope>
    <source>
        <strain evidence="5 6">U95</strain>
    </source>
</reference>
<dbReference type="GO" id="GO:1904680">
    <property type="term" value="F:peptide transmembrane transporter activity"/>
    <property type="evidence" value="ECO:0007669"/>
    <property type="project" value="TreeGrafter"/>
</dbReference>
<dbReference type="STRING" id="1156985.SAMN04488118_12311"/>
<dbReference type="EMBL" id="FMWG01000023">
    <property type="protein sequence ID" value="SCZ74214.1"/>
    <property type="molecule type" value="Genomic_DNA"/>
</dbReference>
<dbReference type="Gene3D" id="3.40.190.10">
    <property type="entry name" value="Periplasmic binding protein-like II"/>
    <property type="match status" value="1"/>
</dbReference>